<dbReference type="InterPro" id="IPR039694">
    <property type="entry name" value="WDR11"/>
</dbReference>
<proteinExistence type="predicted"/>
<feature type="domain" description="WDR11 first beta-propeller" evidence="1">
    <location>
        <begin position="28"/>
        <end position="187"/>
    </location>
</feature>
<dbReference type="Gene3D" id="2.130.10.10">
    <property type="entry name" value="YVTN repeat-like/Quinoprotein amine dehydrogenase"/>
    <property type="match status" value="1"/>
</dbReference>
<dbReference type="PANTHER" id="PTHR14593">
    <property type="entry name" value="WD REPEAT-CONTAINING PROTEIN 11"/>
    <property type="match status" value="1"/>
</dbReference>
<dbReference type="SUPFAM" id="SSF50978">
    <property type="entry name" value="WD40 repeat-like"/>
    <property type="match status" value="1"/>
</dbReference>
<evidence type="ECO:0000313" key="3">
    <source>
        <dbReference type="EMBL" id="KAF3515458.1"/>
    </source>
</evidence>
<comment type="caution">
    <text evidence="3">The sequence shown here is derived from an EMBL/GenBank/DDBJ whole genome shotgun (WGS) entry which is preliminary data.</text>
</comment>
<sequence length="390" mass="42313">MVENHVMNMTFYLVKHGYSSKLLLVIYRCRGEQVHVMCTMEEFLPSIGMSIPSPSALAILLSQSDSTMQTITKLHPDGTSSVDFDNPFDFYDESLIVSKTTFISLSDDGKIWKWVLSAEGVEDALKNVSDLDIGTEAAHPEALEKKDSSDLDEGLVVATTSRSRGHTSTSSFGKSDLSFKISLDGQLQLLSSTVSTLAVPSPSLTATLARGGNIPAAAIPLVALGTQNGTIDVVDVSTNAVAASTSVHTGVVRGLRWLGNSRLVSFSYSQVNDKSRGYINKLVVTCLRSGLNKPFRDLQKPERTPIRALRTSSSGRYLLILFRDAPVEVWAMTKHPVMLRSLALPFTVVEWTLPAVPRPVQSGPSKQFQPSSEGVTASADSSEIFMTLKL</sequence>
<dbReference type="InterPro" id="IPR057852">
    <property type="entry name" value="Beta-prop_WDR11_1st"/>
</dbReference>
<evidence type="ECO:0000259" key="2">
    <source>
        <dbReference type="Pfam" id="PF23752"/>
    </source>
</evidence>
<dbReference type="PANTHER" id="PTHR14593:SF5">
    <property type="entry name" value="WD REPEAT-CONTAINING PROTEIN 11"/>
    <property type="match status" value="1"/>
</dbReference>
<dbReference type="EMBL" id="QGKV02001556">
    <property type="protein sequence ID" value="KAF3515458.1"/>
    <property type="molecule type" value="Genomic_DNA"/>
</dbReference>
<dbReference type="Pfam" id="PF23752">
    <property type="entry name" value="Beta-prop_WDR11_2nd"/>
    <property type="match status" value="1"/>
</dbReference>
<feature type="domain" description="WDR11 second beta-propeller" evidence="2">
    <location>
        <begin position="189"/>
        <end position="379"/>
    </location>
</feature>
<reference evidence="3 4" key="1">
    <citation type="journal article" date="2020" name="BMC Genomics">
        <title>Intraspecific diversification of the crop wild relative Brassica cretica Lam. using demographic model selection.</title>
        <authorList>
            <person name="Kioukis A."/>
            <person name="Michalopoulou V.A."/>
            <person name="Briers L."/>
            <person name="Pirintsos S."/>
            <person name="Studholme D.J."/>
            <person name="Pavlidis P."/>
            <person name="Sarris P.F."/>
        </authorList>
    </citation>
    <scope>NUCLEOTIDE SEQUENCE [LARGE SCALE GENOMIC DNA]</scope>
    <source>
        <strain evidence="4">cv. PFS-1207/04</strain>
    </source>
</reference>
<accession>A0ABQ7ANA4</accession>
<dbReference type="InterPro" id="IPR036322">
    <property type="entry name" value="WD40_repeat_dom_sf"/>
</dbReference>
<evidence type="ECO:0000259" key="1">
    <source>
        <dbReference type="Pfam" id="PF23751"/>
    </source>
</evidence>
<organism evidence="3 4">
    <name type="scientific">Brassica cretica</name>
    <name type="common">Mustard</name>
    <dbReference type="NCBI Taxonomy" id="69181"/>
    <lineage>
        <taxon>Eukaryota</taxon>
        <taxon>Viridiplantae</taxon>
        <taxon>Streptophyta</taxon>
        <taxon>Embryophyta</taxon>
        <taxon>Tracheophyta</taxon>
        <taxon>Spermatophyta</taxon>
        <taxon>Magnoliopsida</taxon>
        <taxon>eudicotyledons</taxon>
        <taxon>Gunneridae</taxon>
        <taxon>Pentapetalae</taxon>
        <taxon>rosids</taxon>
        <taxon>malvids</taxon>
        <taxon>Brassicales</taxon>
        <taxon>Brassicaceae</taxon>
        <taxon>Brassiceae</taxon>
        <taxon>Brassica</taxon>
    </lineage>
</organism>
<dbReference type="Pfam" id="PF23751">
    <property type="entry name" value="Beta-prop_WDR11_1st"/>
    <property type="match status" value="1"/>
</dbReference>
<name>A0ABQ7ANA4_BRACR</name>
<dbReference type="Proteomes" id="UP000266723">
    <property type="component" value="Unassembled WGS sequence"/>
</dbReference>
<dbReference type="InterPro" id="IPR015943">
    <property type="entry name" value="WD40/YVTN_repeat-like_dom_sf"/>
</dbReference>
<dbReference type="InterPro" id="IPR057853">
    <property type="entry name" value="Beta-prop_WDR11_2nd"/>
</dbReference>
<gene>
    <name evidence="3" type="ORF">DY000_02059734</name>
</gene>
<evidence type="ECO:0000313" key="4">
    <source>
        <dbReference type="Proteomes" id="UP000266723"/>
    </source>
</evidence>
<protein>
    <submittedName>
        <fullName evidence="3">Uncharacterized protein</fullName>
    </submittedName>
</protein>
<keyword evidence="4" id="KW-1185">Reference proteome</keyword>